<evidence type="ECO:0000259" key="1">
    <source>
        <dbReference type="SMART" id="SM00736"/>
    </source>
</evidence>
<dbReference type="InterPro" id="IPR006644">
    <property type="entry name" value="Cadg"/>
</dbReference>
<comment type="caution">
    <text evidence="2">The sequence shown here is derived from an EMBL/GenBank/DDBJ whole genome shotgun (WGS) entry which is preliminary data.</text>
</comment>
<dbReference type="Pfam" id="PF05345">
    <property type="entry name" value="He_PIG"/>
    <property type="match status" value="2"/>
</dbReference>
<dbReference type="Proteomes" id="UP001150062">
    <property type="component" value="Unassembled WGS sequence"/>
</dbReference>
<accession>A0ABQ8ZED0</accession>
<name>A0ABQ8ZED0_9EUKA</name>
<dbReference type="InterPro" id="IPR013783">
    <property type="entry name" value="Ig-like_fold"/>
</dbReference>
<proteinExistence type="predicted"/>
<feature type="domain" description="Dystroglycan-type cadherin-like" evidence="1">
    <location>
        <begin position="195"/>
        <end position="293"/>
    </location>
</feature>
<reference evidence="2" key="1">
    <citation type="submission" date="2022-08" db="EMBL/GenBank/DDBJ databases">
        <title>Novel sulfate-reducing endosymbionts in the free-living metamonad Anaeramoeba.</title>
        <authorList>
            <person name="Jerlstrom-Hultqvist J."/>
            <person name="Cepicka I."/>
            <person name="Gallot-Lavallee L."/>
            <person name="Salas-Leiva D."/>
            <person name="Curtis B.A."/>
            <person name="Zahonova K."/>
            <person name="Pipaliya S."/>
            <person name="Dacks J."/>
            <person name="Roger A.J."/>
        </authorList>
    </citation>
    <scope>NUCLEOTIDE SEQUENCE</scope>
    <source>
        <strain evidence="2">Schooner1</strain>
    </source>
</reference>
<dbReference type="Gene3D" id="2.60.40.10">
    <property type="entry name" value="Immunoglobulins"/>
    <property type="match status" value="2"/>
</dbReference>
<evidence type="ECO:0000313" key="3">
    <source>
        <dbReference type="Proteomes" id="UP001150062"/>
    </source>
</evidence>
<feature type="domain" description="Dystroglycan-type cadherin-like" evidence="1">
    <location>
        <begin position="98"/>
        <end position="194"/>
    </location>
</feature>
<dbReference type="InterPro" id="IPR015919">
    <property type="entry name" value="Cadherin-like_sf"/>
</dbReference>
<keyword evidence="3" id="KW-1185">Reference proteome</keyword>
<dbReference type="EMBL" id="JAOAOG010000013">
    <property type="protein sequence ID" value="KAJ6255116.1"/>
    <property type="molecule type" value="Genomic_DNA"/>
</dbReference>
<evidence type="ECO:0000313" key="2">
    <source>
        <dbReference type="EMBL" id="KAJ6255116.1"/>
    </source>
</evidence>
<sequence length="342" mass="36629">MVDQTLQSGIAHTYVTDDVIFEDPNGDDLIFNVYKAGTTDDIEDWIDFSVSAEDKFTFVFTTPTSCDDVIEIEVQAENACGGSIRKPLQVTITNDIPTVPESVLGQSVKGSDTYTYQILNTEYYDTEDGSVTITTPGLPSFLSYNDATNIISGTAPDGCSADGENSFDITIKAFDTCSQSSSVTFTVDITNEDPVYDGNMKAQSVTAGSSAEYDISGFFSDPEDGTLTFTFEYQSLSGTGPTWNILDSTTGVFDWDVPEEQEAASYTIIVTAKDDCGKSNSGSFGLTIVNEAPQAKASYEEENIDAGSSWTKVITMGAIEDPEGATITYSAEAISGGQMVGF</sequence>
<organism evidence="2 3">
    <name type="scientific">Anaeramoeba flamelloides</name>
    <dbReference type="NCBI Taxonomy" id="1746091"/>
    <lineage>
        <taxon>Eukaryota</taxon>
        <taxon>Metamonada</taxon>
        <taxon>Anaeramoebidae</taxon>
        <taxon>Anaeramoeba</taxon>
    </lineage>
</organism>
<dbReference type="SUPFAM" id="SSF49313">
    <property type="entry name" value="Cadherin-like"/>
    <property type="match status" value="2"/>
</dbReference>
<dbReference type="SMART" id="SM00736">
    <property type="entry name" value="CADG"/>
    <property type="match status" value="2"/>
</dbReference>
<gene>
    <name evidence="2" type="ORF">M0813_11731</name>
</gene>
<protein>
    <recommendedName>
        <fullName evidence="1">Dystroglycan-type cadherin-like domain-containing protein</fullName>
    </recommendedName>
</protein>